<dbReference type="InterPro" id="IPR007995">
    <property type="entry name" value="DUF742"/>
</dbReference>
<dbReference type="Proteomes" id="UP000503540">
    <property type="component" value="Chromosome"/>
</dbReference>
<dbReference type="PANTHER" id="PTHR36221">
    <property type="entry name" value="DUF742 DOMAIN-CONTAINING PROTEIN"/>
    <property type="match status" value="1"/>
</dbReference>
<dbReference type="KEGG" id="nah:F5544_31100"/>
<accession>A0A6G9YLI4</accession>
<dbReference type="Pfam" id="PF05331">
    <property type="entry name" value="DUF742"/>
    <property type="match status" value="1"/>
</dbReference>
<organism evidence="2 3">
    <name type="scientific">Nocardia arthritidis</name>
    <dbReference type="NCBI Taxonomy" id="228602"/>
    <lineage>
        <taxon>Bacteria</taxon>
        <taxon>Bacillati</taxon>
        <taxon>Actinomycetota</taxon>
        <taxon>Actinomycetes</taxon>
        <taxon>Mycobacteriales</taxon>
        <taxon>Nocardiaceae</taxon>
        <taxon>Nocardia</taxon>
    </lineage>
</organism>
<feature type="region of interest" description="Disordered" evidence="1">
    <location>
        <begin position="1"/>
        <end position="21"/>
    </location>
</feature>
<dbReference type="AlphaFoldDB" id="A0A6G9YLI4"/>
<evidence type="ECO:0000313" key="2">
    <source>
        <dbReference type="EMBL" id="QIS14062.1"/>
    </source>
</evidence>
<evidence type="ECO:0000256" key="1">
    <source>
        <dbReference type="SAM" id="MobiDB-lite"/>
    </source>
</evidence>
<dbReference type="EMBL" id="CP046172">
    <property type="protein sequence ID" value="QIS14062.1"/>
    <property type="molecule type" value="Genomic_DNA"/>
</dbReference>
<gene>
    <name evidence="2" type="ORF">F5544_31100</name>
</gene>
<evidence type="ECO:0000313" key="3">
    <source>
        <dbReference type="Proteomes" id="UP000503540"/>
    </source>
</evidence>
<dbReference type="PANTHER" id="PTHR36221:SF1">
    <property type="entry name" value="DUF742 DOMAIN-CONTAINING PROTEIN"/>
    <property type="match status" value="1"/>
</dbReference>
<proteinExistence type="predicted"/>
<keyword evidence="3" id="KW-1185">Reference proteome</keyword>
<protein>
    <submittedName>
        <fullName evidence="2">DUF742 domain-containing protein</fullName>
    </submittedName>
</protein>
<sequence>MTVTDESTHPPDEPRLARPYAVTGGRTEAAVDLPLEALIETIAAGPTSGLPGTIADLCDTPLSVAEIATAIGLPIGVTRVLIADLILAGILRRHDTLAADATLFERRALLERTLGGLRAL</sequence>
<reference evidence="2 3" key="1">
    <citation type="journal article" date="2019" name="ACS Chem. Biol.">
        <title>Identification and Mobilization of a Cryptic Antibiotic Biosynthesis Gene Locus from a Human-Pathogenic Nocardia Isolate.</title>
        <authorList>
            <person name="Herisse M."/>
            <person name="Ishida K."/>
            <person name="Porter J.L."/>
            <person name="Howden B."/>
            <person name="Hertweck C."/>
            <person name="Stinear T.P."/>
            <person name="Pidot S.J."/>
        </authorList>
    </citation>
    <scope>NUCLEOTIDE SEQUENCE [LARGE SCALE GENOMIC DNA]</scope>
    <source>
        <strain evidence="2 3">AUSMDU00012717</strain>
    </source>
</reference>
<feature type="compositionally biased region" description="Basic and acidic residues" evidence="1">
    <location>
        <begin position="1"/>
        <end position="16"/>
    </location>
</feature>
<name>A0A6G9YLI4_9NOCA</name>